<gene>
    <name evidence="1" type="ORF">S01H1_07179</name>
</gene>
<dbReference type="EMBL" id="BARS01003703">
    <property type="protein sequence ID" value="GAF85411.1"/>
    <property type="molecule type" value="Genomic_DNA"/>
</dbReference>
<protein>
    <submittedName>
        <fullName evidence="1">Uncharacterized protein</fullName>
    </submittedName>
</protein>
<sequence length="151" mass="16491">MVTKNKQTGNKATANCQMEMLKQADNLENTILKELNKSKKSAIKDPTVDSEAALEAALVVGLSTNEKIRKAEDKLRKQVIEKKCKDLAPAAVPNVFSGDCSDLDLGDVVECVIDRTRCATCRKYNRFDDLELDCDVIDDADGGNASCPLLP</sequence>
<comment type="caution">
    <text evidence="1">The sequence shown here is derived from an EMBL/GenBank/DDBJ whole genome shotgun (WGS) entry which is preliminary data.</text>
</comment>
<proteinExistence type="predicted"/>
<organism evidence="1">
    <name type="scientific">marine sediment metagenome</name>
    <dbReference type="NCBI Taxonomy" id="412755"/>
    <lineage>
        <taxon>unclassified sequences</taxon>
        <taxon>metagenomes</taxon>
        <taxon>ecological metagenomes</taxon>
    </lineage>
</organism>
<evidence type="ECO:0000313" key="1">
    <source>
        <dbReference type="EMBL" id="GAF85411.1"/>
    </source>
</evidence>
<dbReference type="AlphaFoldDB" id="X0TDN2"/>
<accession>X0TDN2</accession>
<name>X0TDN2_9ZZZZ</name>
<reference evidence="1" key="1">
    <citation type="journal article" date="2014" name="Front. Microbiol.">
        <title>High frequency of phylogenetically diverse reductive dehalogenase-homologous genes in deep subseafloor sedimentary metagenomes.</title>
        <authorList>
            <person name="Kawai M."/>
            <person name="Futagami T."/>
            <person name="Toyoda A."/>
            <person name="Takaki Y."/>
            <person name="Nishi S."/>
            <person name="Hori S."/>
            <person name="Arai W."/>
            <person name="Tsubouchi T."/>
            <person name="Morono Y."/>
            <person name="Uchiyama I."/>
            <person name="Ito T."/>
            <person name="Fujiyama A."/>
            <person name="Inagaki F."/>
            <person name="Takami H."/>
        </authorList>
    </citation>
    <scope>NUCLEOTIDE SEQUENCE</scope>
    <source>
        <strain evidence="1">Expedition CK06-06</strain>
    </source>
</reference>